<evidence type="ECO:0000313" key="4">
    <source>
        <dbReference type="Proteomes" id="UP000604475"/>
    </source>
</evidence>
<dbReference type="PANTHER" id="PTHR31126">
    <property type="entry name" value="TYROSINE-PROTEIN PHOSPHATASE"/>
    <property type="match status" value="1"/>
</dbReference>
<evidence type="ECO:0000256" key="1">
    <source>
        <dbReference type="ARBA" id="ARBA00009580"/>
    </source>
</evidence>
<keyword evidence="4" id="KW-1185">Reference proteome</keyword>
<dbReference type="AlphaFoldDB" id="A0A937R7M1"/>
<dbReference type="GO" id="GO:0004721">
    <property type="term" value="F:phosphoprotein phosphatase activity"/>
    <property type="evidence" value="ECO:0007669"/>
    <property type="project" value="InterPro"/>
</dbReference>
<dbReference type="InterPro" id="IPR016130">
    <property type="entry name" value="Tyr_Pase_AS"/>
</dbReference>
<proteinExistence type="inferred from homology"/>
<protein>
    <submittedName>
        <fullName evidence="3">Tyrosine-protein phosphatase</fullName>
    </submittedName>
</protein>
<dbReference type="InterPro" id="IPR000387">
    <property type="entry name" value="Tyr_Pase_dom"/>
</dbReference>
<dbReference type="SUPFAM" id="SSF52799">
    <property type="entry name" value="(Phosphotyrosine protein) phosphatases II"/>
    <property type="match status" value="1"/>
</dbReference>
<dbReference type="PROSITE" id="PS50056">
    <property type="entry name" value="TYR_PHOSPHATASE_2"/>
    <property type="match status" value="1"/>
</dbReference>
<feature type="domain" description="Tyrosine specific protein phosphatases" evidence="2">
    <location>
        <begin position="117"/>
        <end position="161"/>
    </location>
</feature>
<dbReference type="InterPro" id="IPR026893">
    <property type="entry name" value="Tyr/Ser_Pase_IphP-type"/>
</dbReference>
<comment type="caution">
    <text evidence="3">The sequence shown here is derived from an EMBL/GenBank/DDBJ whole genome shotgun (WGS) entry which is preliminary data.</text>
</comment>
<dbReference type="Pfam" id="PF13350">
    <property type="entry name" value="Y_phosphatase3"/>
    <property type="match status" value="1"/>
</dbReference>
<dbReference type="InterPro" id="IPR029021">
    <property type="entry name" value="Prot-tyrosine_phosphatase-like"/>
</dbReference>
<sequence length="256" mass="27923">MNRWYELDGCSNARDLGGLPTVDGGQTRYGVLLRSDTPQQLTAVAVARLRDEFGLRTVLDLRAVEEAEREGRGLLAQEAIAYHNLSFLTNRWVMPSDPSYDTLVRARDTGDRVAHYLDYLRLAGVSVATAVRLAADENSGPTLFHCAAGKDRTGVLAALVLSLVGVDRETIIADYLATNERLHLIEARLAALPSYGGGIRVRQEADQLRVRAEVMAGFLDGLDEIWGGAVAWARHAGIADDSLTALHQRLVTMKIG</sequence>
<dbReference type="PANTHER" id="PTHR31126:SF1">
    <property type="entry name" value="TYROSINE SPECIFIC PROTEIN PHOSPHATASES DOMAIN-CONTAINING PROTEIN"/>
    <property type="match status" value="1"/>
</dbReference>
<dbReference type="RefSeq" id="WP_203001123.1">
    <property type="nucleotide sequence ID" value="NZ_JADWYU010000084.1"/>
</dbReference>
<comment type="similarity">
    <text evidence="1">Belongs to the protein-tyrosine phosphatase family.</text>
</comment>
<dbReference type="PROSITE" id="PS00383">
    <property type="entry name" value="TYR_PHOSPHATASE_1"/>
    <property type="match status" value="1"/>
</dbReference>
<organism evidence="3 4">
    <name type="scientific">Frankia nepalensis</name>
    <dbReference type="NCBI Taxonomy" id="1836974"/>
    <lineage>
        <taxon>Bacteria</taxon>
        <taxon>Bacillati</taxon>
        <taxon>Actinomycetota</taxon>
        <taxon>Actinomycetes</taxon>
        <taxon>Frankiales</taxon>
        <taxon>Frankiaceae</taxon>
        <taxon>Frankia</taxon>
    </lineage>
</organism>
<evidence type="ECO:0000313" key="3">
    <source>
        <dbReference type="EMBL" id="MBL7626826.1"/>
    </source>
</evidence>
<dbReference type="Gene3D" id="3.90.190.10">
    <property type="entry name" value="Protein tyrosine phosphatase superfamily"/>
    <property type="match status" value="1"/>
</dbReference>
<dbReference type="EMBL" id="JAEACQ010000149">
    <property type="protein sequence ID" value="MBL7626826.1"/>
    <property type="molecule type" value="Genomic_DNA"/>
</dbReference>
<reference evidence="3" key="1">
    <citation type="submission" date="2020-12" db="EMBL/GenBank/DDBJ databases">
        <title>Genomic characterization of non-nitrogen-fixing Frankia strains.</title>
        <authorList>
            <person name="Carlos-Shanley C."/>
            <person name="Guerra T."/>
            <person name="Hahn D."/>
        </authorList>
    </citation>
    <scope>NUCLEOTIDE SEQUENCE</scope>
    <source>
        <strain evidence="3">CN6</strain>
    </source>
</reference>
<name>A0A937R7M1_9ACTN</name>
<accession>A0A937R7M1</accession>
<gene>
    <name evidence="3" type="ORF">I7412_06505</name>
</gene>
<dbReference type="Proteomes" id="UP000604475">
    <property type="component" value="Unassembled WGS sequence"/>
</dbReference>
<evidence type="ECO:0000259" key="2">
    <source>
        <dbReference type="PROSITE" id="PS50056"/>
    </source>
</evidence>